<keyword evidence="1" id="KW-0472">Membrane</keyword>
<accession>A0A4Q9VU54</accession>
<keyword evidence="3" id="KW-1185">Reference proteome</keyword>
<evidence type="ECO:0008006" key="4">
    <source>
        <dbReference type="Google" id="ProtNLM"/>
    </source>
</evidence>
<organism evidence="2 3">
    <name type="scientific">Siculibacillus lacustris</name>
    <dbReference type="NCBI Taxonomy" id="1549641"/>
    <lineage>
        <taxon>Bacteria</taxon>
        <taxon>Pseudomonadati</taxon>
        <taxon>Pseudomonadota</taxon>
        <taxon>Alphaproteobacteria</taxon>
        <taxon>Hyphomicrobiales</taxon>
        <taxon>Ancalomicrobiaceae</taxon>
        <taxon>Siculibacillus</taxon>
    </lineage>
</organism>
<dbReference type="EMBL" id="SJFN01000007">
    <property type="protein sequence ID" value="TBW39532.1"/>
    <property type="molecule type" value="Genomic_DNA"/>
</dbReference>
<dbReference type="PANTHER" id="PTHR32309">
    <property type="entry name" value="TYROSINE-PROTEIN KINASE"/>
    <property type="match status" value="1"/>
</dbReference>
<feature type="transmembrane region" description="Helical" evidence="1">
    <location>
        <begin position="41"/>
        <end position="61"/>
    </location>
</feature>
<dbReference type="Proteomes" id="UP000292781">
    <property type="component" value="Unassembled WGS sequence"/>
</dbReference>
<dbReference type="GO" id="GO:0005886">
    <property type="term" value="C:plasma membrane"/>
    <property type="evidence" value="ECO:0007669"/>
    <property type="project" value="TreeGrafter"/>
</dbReference>
<name>A0A4Q9VU54_9HYPH</name>
<sequence length="397" mass="43851">MNRILRSASRTVAVATDRDPANRASEAYVALVRMRARITRWVFVLAVIVPTLSAAVFYGVLAGPRYASEARFIVRSVSSSRMSGIDMLFRSFGLAKTVDDAFLIQKFLLSRDVVAALPAEGVDIRAIFTRPEADRLSRHPRIWRTDSNEALYDYFLDHISVHEDSVKGILSLRVVTFRPQDSQLLANTLLRMAEAMVNRMNERAQQDAMGGAQTEVRRAEDAVLAAQAEVTAFRNREVLVDPSKSIVSLIETIGNLNTDLAFASVQLRELQSSSPNNPSIPSLKAKIAALDERVRLERAKMTGGDGSLASKVAIYDQLALRRDIADKSLAAALGALETARQEVRRQHIYIEEVVSANLPDESTEPERLRCLFTVLVLGFSVFAVVWIVTVGAGEHAQ</sequence>
<dbReference type="InterPro" id="IPR050445">
    <property type="entry name" value="Bact_polysacc_biosynth/exp"/>
</dbReference>
<dbReference type="RefSeq" id="WP_131307442.1">
    <property type="nucleotide sequence ID" value="NZ_SJFN01000007.1"/>
</dbReference>
<proteinExistence type="predicted"/>
<protein>
    <recommendedName>
        <fullName evidence="4">Capsule biosynthesis protein</fullName>
    </recommendedName>
</protein>
<feature type="transmembrane region" description="Helical" evidence="1">
    <location>
        <begin position="371"/>
        <end position="392"/>
    </location>
</feature>
<evidence type="ECO:0000313" key="3">
    <source>
        <dbReference type="Proteomes" id="UP000292781"/>
    </source>
</evidence>
<reference evidence="2 3" key="1">
    <citation type="submission" date="2019-02" db="EMBL/GenBank/DDBJ databases">
        <title>Siculibacillus lacustris gen. nov., sp. nov., a new rosette-forming bacterium isolated from a freshwater crater lake (Lake St. Ana, Romania).</title>
        <authorList>
            <person name="Felfoldi T."/>
            <person name="Marton Z."/>
            <person name="Szabo A."/>
            <person name="Mentes A."/>
            <person name="Boka K."/>
            <person name="Marialigeti K."/>
            <person name="Mathe I."/>
            <person name="Koncz M."/>
            <person name="Schumann P."/>
            <person name="Toth E."/>
        </authorList>
    </citation>
    <scope>NUCLEOTIDE SEQUENCE [LARGE SCALE GENOMIC DNA]</scope>
    <source>
        <strain evidence="2 3">SA-279</strain>
    </source>
</reference>
<comment type="caution">
    <text evidence="2">The sequence shown here is derived from an EMBL/GenBank/DDBJ whole genome shotgun (WGS) entry which is preliminary data.</text>
</comment>
<dbReference type="OrthoDB" id="1523414at2"/>
<dbReference type="AlphaFoldDB" id="A0A4Q9VU54"/>
<evidence type="ECO:0000256" key="1">
    <source>
        <dbReference type="SAM" id="Phobius"/>
    </source>
</evidence>
<dbReference type="GO" id="GO:0004713">
    <property type="term" value="F:protein tyrosine kinase activity"/>
    <property type="evidence" value="ECO:0007669"/>
    <property type="project" value="TreeGrafter"/>
</dbReference>
<gene>
    <name evidence="2" type="ORF">EYW49_06590</name>
</gene>
<dbReference type="PANTHER" id="PTHR32309:SF13">
    <property type="entry name" value="FERRIC ENTEROBACTIN TRANSPORT PROTEIN FEPE"/>
    <property type="match status" value="1"/>
</dbReference>
<keyword evidence="1" id="KW-1133">Transmembrane helix</keyword>
<keyword evidence="1" id="KW-0812">Transmembrane</keyword>
<evidence type="ECO:0000313" key="2">
    <source>
        <dbReference type="EMBL" id="TBW39532.1"/>
    </source>
</evidence>